<organism evidence="1 2">
    <name type="scientific">Planococcus antarcticus DSM 14505</name>
    <dbReference type="NCBI Taxonomy" id="1185653"/>
    <lineage>
        <taxon>Bacteria</taxon>
        <taxon>Bacillati</taxon>
        <taxon>Bacillota</taxon>
        <taxon>Bacilli</taxon>
        <taxon>Bacillales</taxon>
        <taxon>Caryophanaceae</taxon>
        <taxon>Planococcus</taxon>
    </lineage>
</organism>
<evidence type="ECO:0000313" key="2">
    <source>
        <dbReference type="Proteomes" id="UP000004725"/>
    </source>
</evidence>
<sequence length="272" mass="31751">MNKFIDTHPDYKNYSSEKYFTDEITRDFVDAFKGFIIGHITNTGQFKNIISIIAKNVPCSPGSNWGFPWLHEDLDDVLWNLQRKNRFPKFMDCIIEITATYFKTDIEDVNDVLEDSLIGYYLENDLLEGLTWKVREDIEASIQSVSEALEEIPLSFKNTIDHLEQAKEQLARIDNPRARKDALRDCVSALEAHLKYLSGKNDFRQCVSELVDEKIGDKKILKDALTIWRYVHEDVPDIRHGHDANISLEKEEVLYYIDRTMSLIKYLSRIYS</sequence>
<evidence type="ECO:0000313" key="1">
    <source>
        <dbReference type="EMBL" id="EIM08333.1"/>
    </source>
</evidence>
<accession>A0AA87IRD5</accession>
<name>A0AA87IRD5_9BACL</name>
<comment type="caution">
    <text evidence="1">The sequence shown here is derived from an EMBL/GenBank/DDBJ whole genome shotgun (WGS) entry which is preliminary data.</text>
</comment>
<dbReference type="EMBL" id="AJYB01000005">
    <property type="protein sequence ID" value="EIM08333.1"/>
    <property type="molecule type" value="Genomic_DNA"/>
</dbReference>
<dbReference type="RefSeq" id="WP_006828292.1">
    <property type="nucleotide sequence ID" value="NZ_AJYB01000005.1"/>
</dbReference>
<proteinExistence type="predicted"/>
<gene>
    <name evidence="1" type="ORF">A1A1_01338</name>
</gene>
<protein>
    <submittedName>
        <fullName evidence="1">Uncharacterized protein</fullName>
    </submittedName>
</protein>
<dbReference type="AlphaFoldDB" id="A0AA87IRD5"/>
<reference evidence="1 2" key="1">
    <citation type="journal article" date="2012" name="J. Bacteriol.">
        <title>Genome Sequence of the Antarctic Psychrophile Bacterium Planococcus antarcticus DSM 14505.</title>
        <authorList>
            <person name="Margolles A."/>
            <person name="Gueimonde M."/>
            <person name="Sanchez B."/>
        </authorList>
    </citation>
    <scope>NUCLEOTIDE SEQUENCE [LARGE SCALE GENOMIC DNA]</scope>
    <source>
        <strain evidence="1 2">DSM 14505</strain>
    </source>
</reference>
<dbReference type="Proteomes" id="UP000004725">
    <property type="component" value="Unassembled WGS sequence"/>
</dbReference>